<dbReference type="EMBL" id="JBHTIR010002722">
    <property type="protein sequence ID" value="MFD0854142.1"/>
    <property type="molecule type" value="Genomic_DNA"/>
</dbReference>
<sequence length="80" mass="8745">ARKILGTGPLPAPEVKVVLDRDIDHVREVARGHLEMYLRLPNYTANLRRLGVDEDDLAGAGSDRLVDAGANRVGHPGDHR</sequence>
<comment type="caution">
    <text evidence="2">The sequence shown here is derived from an EMBL/GenBank/DDBJ whole genome shotgun (WGS) entry which is preliminary data.</text>
</comment>
<feature type="region of interest" description="Disordered" evidence="1">
    <location>
        <begin position="58"/>
        <end position="80"/>
    </location>
</feature>
<gene>
    <name evidence="2" type="ORF">ACFQ07_18035</name>
</gene>
<evidence type="ECO:0000313" key="3">
    <source>
        <dbReference type="Proteomes" id="UP001597083"/>
    </source>
</evidence>
<proteinExistence type="predicted"/>
<reference evidence="3" key="1">
    <citation type="journal article" date="2019" name="Int. J. Syst. Evol. Microbiol.">
        <title>The Global Catalogue of Microorganisms (GCM) 10K type strain sequencing project: providing services to taxonomists for standard genome sequencing and annotation.</title>
        <authorList>
            <consortium name="The Broad Institute Genomics Platform"/>
            <consortium name="The Broad Institute Genome Sequencing Center for Infectious Disease"/>
            <person name="Wu L."/>
            <person name="Ma J."/>
        </authorList>
    </citation>
    <scope>NUCLEOTIDE SEQUENCE [LARGE SCALE GENOMIC DNA]</scope>
    <source>
        <strain evidence="3">JCM 31696</strain>
    </source>
</reference>
<evidence type="ECO:0000256" key="1">
    <source>
        <dbReference type="SAM" id="MobiDB-lite"/>
    </source>
</evidence>
<feature type="non-terminal residue" evidence="2">
    <location>
        <position position="1"/>
    </location>
</feature>
<evidence type="ECO:0000313" key="2">
    <source>
        <dbReference type="EMBL" id="MFD0854142.1"/>
    </source>
</evidence>
<accession>A0ABW3CJI4</accession>
<dbReference type="Proteomes" id="UP001597083">
    <property type="component" value="Unassembled WGS sequence"/>
</dbReference>
<name>A0ABW3CJI4_9ACTN</name>
<protein>
    <submittedName>
        <fullName evidence="2">Uncharacterized protein</fullName>
    </submittedName>
</protein>
<organism evidence="2 3">
    <name type="scientific">Actinomadura adrarensis</name>
    <dbReference type="NCBI Taxonomy" id="1819600"/>
    <lineage>
        <taxon>Bacteria</taxon>
        <taxon>Bacillati</taxon>
        <taxon>Actinomycetota</taxon>
        <taxon>Actinomycetes</taxon>
        <taxon>Streptosporangiales</taxon>
        <taxon>Thermomonosporaceae</taxon>
        <taxon>Actinomadura</taxon>
    </lineage>
</organism>
<keyword evidence="3" id="KW-1185">Reference proteome</keyword>